<evidence type="ECO:0000313" key="7">
    <source>
        <dbReference type="EMBL" id="PIW76646.1"/>
    </source>
</evidence>
<feature type="transmembrane region" description="Helical" evidence="5">
    <location>
        <begin position="99"/>
        <end position="117"/>
    </location>
</feature>
<feature type="transmembrane region" description="Helical" evidence="5">
    <location>
        <begin position="194"/>
        <end position="211"/>
    </location>
</feature>
<accession>A0A2M7IJD1</accession>
<sequence>MKFLGKTEKLLFYLLVFLLPLQLRHILHSFRPQFNEWTNIFFYATDILILLILLFWLIRKIKEKGWKIVGFQNIWVEVGLFLFLLVSGVSLVLSSNFWLSFWSWAKLLEFGLLFLYIKYNFSRQFNLKTFFGVFIGSACFQSLFAIWQFFAQKSLGLKIFAESPLSPDISGVAKIVVEGKKIVRAYGVVPHPNILAAILMLAIFGLAFLFIKNYGQSKKWQRTAYASALVLISVTLFFTFSRVVTLIGLTFLILWLAVIYLRQREFRRPIIFIIFLLLAIGSLLLAIYWPYISARYDLATLGESQAVNLRFFYNQLAWRIIKASPLLGIGQGNFVWTFTNLGLFENWVYQPVHNIYLLIAAETGILGLFAFLWFLFKIMRSVYLERKAIKDRLVFYCFLGIVFFLLAIGFFDHFLWDLQQGQLMLWIMLGILASFSIKGLAKKSL</sequence>
<feature type="transmembrane region" description="Helical" evidence="5">
    <location>
        <begin position="423"/>
        <end position="441"/>
    </location>
</feature>
<name>A0A2M7IJD1_9BACT</name>
<evidence type="ECO:0000313" key="8">
    <source>
        <dbReference type="Proteomes" id="UP000229561"/>
    </source>
</evidence>
<protein>
    <recommendedName>
        <fullName evidence="6">O-antigen ligase-related domain-containing protein</fullName>
    </recommendedName>
</protein>
<keyword evidence="3 5" id="KW-1133">Transmembrane helix</keyword>
<keyword evidence="4 5" id="KW-0472">Membrane</keyword>
<dbReference type="PANTHER" id="PTHR37422">
    <property type="entry name" value="TEICHURONIC ACID BIOSYNTHESIS PROTEIN TUAE"/>
    <property type="match status" value="1"/>
</dbReference>
<dbReference type="EMBL" id="PFGY01000009">
    <property type="protein sequence ID" value="PIW76646.1"/>
    <property type="molecule type" value="Genomic_DNA"/>
</dbReference>
<feature type="transmembrane region" description="Helical" evidence="5">
    <location>
        <begin position="129"/>
        <end position="150"/>
    </location>
</feature>
<dbReference type="Proteomes" id="UP000229561">
    <property type="component" value="Unassembled WGS sequence"/>
</dbReference>
<evidence type="ECO:0000259" key="6">
    <source>
        <dbReference type="Pfam" id="PF04932"/>
    </source>
</evidence>
<feature type="transmembrane region" description="Helical" evidence="5">
    <location>
        <begin position="270"/>
        <end position="291"/>
    </location>
</feature>
<organism evidence="7 8">
    <name type="scientific">Candidatus Portnoybacteria bacterium CG_4_8_14_3_um_filter_40_10</name>
    <dbReference type="NCBI Taxonomy" id="1974801"/>
    <lineage>
        <taxon>Bacteria</taxon>
        <taxon>Candidatus Portnoyibacteriota</taxon>
    </lineage>
</organism>
<evidence type="ECO:0000256" key="5">
    <source>
        <dbReference type="SAM" id="Phobius"/>
    </source>
</evidence>
<dbReference type="GO" id="GO:0016020">
    <property type="term" value="C:membrane"/>
    <property type="evidence" value="ECO:0007669"/>
    <property type="project" value="UniProtKB-SubCell"/>
</dbReference>
<reference evidence="8" key="1">
    <citation type="submission" date="2017-09" db="EMBL/GenBank/DDBJ databases">
        <title>Depth-based differentiation of microbial function through sediment-hosted aquifers and enrichment of novel symbionts in the deep terrestrial subsurface.</title>
        <authorList>
            <person name="Probst A.J."/>
            <person name="Ladd B."/>
            <person name="Jarett J.K."/>
            <person name="Geller-Mcgrath D.E."/>
            <person name="Sieber C.M.K."/>
            <person name="Emerson J.B."/>
            <person name="Anantharaman K."/>
            <person name="Thomas B.C."/>
            <person name="Malmstrom R."/>
            <person name="Stieglmeier M."/>
            <person name="Klingl A."/>
            <person name="Woyke T."/>
            <person name="Ryan C.M."/>
            <person name="Banfield J.F."/>
        </authorList>
    </citation>
    <scope>NUCLEOTIDE SEQUENCE [LARGE SCALE GENOMIC DNA]</scope>
</reference>
<dbReference type="PANTHER" id="PTHR37422:SF17">
    <property type="entry name" value="O-ANTIGEN LIGASE"/>
    <property type="match status" value="1"/>
</dbReference>
<evidence type="ECO:0000256" key="3">
    <source>
        <dbReference type="ARBA" id="ARBA00022989"/>
    </source>
</evidence>
<feature type="transmembrane region" description="Helical" evidence="5">
    <location>
        <begin position="40"/>
        <end position="58"/>
    </location>
</feature>
<evidence type="ECO:0000256" key="4">
    <source>
        <dbReference type="ARBA" id="ARBA00023136"/>
    </source>
</evidence>
<dbReference type="InterPro" id="IPR007016">
    <property type="entry name" value="O-antigen_ligase-rel_domated"/>
</dbReference>
<dbReference type="InterPro" id="IPR051533">
    <property type="entry name" value="WaaL-like"/>
</dbReference>
<evidence type="ECO:0000256" key="2">
    <source>
        <dbReference type="ARBA" id="ARBA00022692"/>
    </source>
</evidence>
<comment type="caution">
    <text evidence="7">The sequence shown here is derived from an EMBL/GenBank/DDBJ whole genome shotgun (WGS) entry which is preliminary data.</text>
</comment>
<keyword evidence="2 5" id="KW-0812">Transmembrane</keyword>
<gene>
    <name evidence="7" type="ORF">CO001_00225</name>
</gene>
<evidence type="ECO:0000256" key="1">
    <source>
        <dbReference type="ARBA" id="ARBA00004141"/>
    </source>
</evidence>
<comment type="subcellular location">
    <subcellularLocation>
        <location evidence="1">Membrane</location>
        <topology evidence="1">Multi-pass membrane protein</topology>
    </subcellularLocation>
</comment>
<feature type="domain" description="O-antigen ligase-related" evidence="6">
    <location>
        <begin position="228"/>
        <end position="372"/>
    </location>
</feature>
<feature type="transmembrane region" description="Helical" evidence="5">
    <location>
        <begin position="223"/>
        <end position="240"/>
    </location>
</feature>
<dbReference type="Pfam" id="PF04932">
    <property type="entry name" value="Wzy_C"/>
    <property type="match status" value="1"/>
</dbReference>
<feature type="transmembrane region" description="Helical" evidence="5">
    <location>
        <begin position="393"/>
        <end position="411"/>
    </location>
</feature>
<feature type="transmembrane region" description="Helical" evidence="5">
    <location>
        <begin position="355"/>
        <end position="373"/>
    </location>
</feature>
<feature type="transmembrane region" description="Helical" evidence="5">
    <location>
        <begin position="246"/>
        <end position="263"/>
    </location>
</feature>
<feature type="transmembrane region" description="Helical" evidence="5">
    <location>
        <begin position="70"/>
        <end position="93"/>
    </location>
</feature>
<proteinExistence type="predicted"/>
<dbReference type="AlphaFoldDB" id="A0A2M7IJD1"/>